<dbReference type="Proteomes" id="UP000249453">
    <property type="component" value="Unassembled WGS sequence"/>
</dbReference>
<feature type="signal peptide" evidence="13">
    <location>
        <begin position="1"/>
        <end position="29"/>
    </location>
</feature>
<dbReference type="InterPro" id="IPR000531">
    <property type="entry name" value="Beta-barrel_TonB"/>
</dbReference>
<dbReference type="AlphaFoldDB" id="A0A364JSH1"/>
<keyword evidence="3 11" id="KW-0813">Transport</keyword>
<feature type="chain" id="PRO_5016735316" description="Heme transporter BhuA" evidence="13">
    <location>
        <begin position="30"/>
        <end position="662"/>
    </location>
</feature>
<dbReference type="PROSITE" id="PS52016">
    <property type="entry name" value="TONB_DEPENDENT_REC_3"/>
    <property type="match status" value="1"/>
</dbReference>
<evidence type="ECO:0000313" key="17">
    <source>
        <dbReference type="Proteomes" id="UP000249453"/>
    </source>
</evidence>
<evidence type="ECO:0000256" key="7">
    <source>
        <dbReference type="ARBA" id="ARBA00023065"/>
    </source>
</evidence>
<keyword evidence="8 12" id="KW-0798">TonB box</keyword>
<organism evidence="16 17">
    <name type="scientific">Falsochrobactrum ovis</name>
    <dbReference type="NCBI Taxonomy" id="1293442"/>
    <lineage>
        <taxon>Bacteria</taxon>
        <taxon>Pseudomonadati</taxon>
        <taxon>Pseudomonadota</taxon>
        <taxon>Alphaproteobacteria</taxon>
        <taxon>Hyphomicrobiales</taxon>
        <taxon>Brucellaceae</taxon>
        <taxon>Falsochrobactrum</taxon>
    </lineage>
</organism>
<evidence type="ECO:0000259" key="14">
    <source>
        <dbReference type="Pfam" id="PF00593"/>
    </source>
</evidence>
<dbReference type="InterPro" id="IPR037066">
    <property type="entry name" value="Plug_dom_sf"/>
</dbReference>
<proteinExistence type="inferred from homology"/>
<evidence type="ECO:0000256" key="5">
    <source>
        <dbReference type="ARBA" id="ARBA00022692"/>
    </source>
</evidence>
<evidence type="ECO:0000313" key="16">
    <source>
        <dbReference type="EMBL" id="RAK25926.1"/>
    </source>
</evidence>
<evidence type="ECO:0000256" key="9">
    <source>
        <dbReference type="ARBA" id="ARBA00023136"/>
    </source>
</evidence>
<keyword evidence="10 11" id="KW-0998">Cell outer membrane</keyword>
<evidence type="ECO:0000256" key="4">
    <source>
        <dbReference type="ARBA" id="ARBA00022452"/>
    </source>
</evidence>
<evidence type="ECO:0000256" key="2">
    <source>
        <dbReference type="ARBA" id="ARBA00021261"/>
    </source>
</evidence>
<dbReference type="InterPro" id="IPR036942">
    <property type="entry name" value="Beta-barrel_TonB_sf"/>
</dbReference>
<feature type="domain" description="TonB-dependent receptor-like beta-barrel" evidence="14">
    <location>
        <begin position="248"/>
        <end position="633"/>
    </location>
</feature>
<dbReference type="CDD" id="cd01347">
    <property type="entry name" value="ligand_gated_channel"/>
    <property type="match status" value="1"/>
</dbReference>
<reference evidence="16 17" key="1">
    <citation type="submission" date="2018-06" db="EMBL/GenBank/DDBJ databases">
        <title>Genomic Encyclopedia of Type Strains, Phase IV (KMG-IV): sequencing the most valuable type-strain genomes for metagenomic binning, comparative biology and taxonomic classification.</title>
        <authorList>
            <person name="Goeker M."/>
        </authorList>
    </citation>
    <scope>NUCLEOTIDE SEQUENCE [LARGE SCALE GENOMIC DNA]</scope>
    <source>
        <strain evidence="16 17">DSM 26720</strain>
    </source>
</reference>
<evidence type="ECO:0000256" key="6">
    <source>
        <dbReference type="ARBA" id="ARBA00022729"/>
    </source>
</evidence>
<dbReference type="PANTHER" id="PTHR30069">
    <property type="entry name" value="TONB-DEPENDENT OUTER MEMBRANE RECEPTOR"/>
    <property type="match status" value="1"/>
</dbReference>
<dbReference type="SUPFAM" id="SSF56935">
    <property type="entry name" value="Porins"/>
    <property type="match status" value="1"/>
</dbReference>
<dbReference type="Pfam" id="PF07715">
    <property type="entry name" value="Plug"/>
    <property type="match status" value="1"/>
</dbReference>
<keyword evidence="7" id="KW-0406">Ion transport</keyword>
<evidence type="ECO:0000256" key="11">
    <source>
        <dbReference type="PROSITE-ProRule" id="PRU01360"/>
    </source>
</evidence>
<dbReference type="Gene3D" id="2.40.170.20">
    <property type="entry name" value="TonB-dependent receptor, beta-barrel domain"/>
    <property type="match status" value="1"/>
</dbReference>
<keyword evidence="17" id="KW-1185">Reference proteome</keyword>
<name>A0A364JSH1_9HYPH</name>
<dbReference type="Gene3D" id="2.170.130.10">
    <property type="entry name" value="TonB-dependent receptor, plug domain"/>
    <property type="match status" value="1"/>
</dbReference>
<keyword evidence="9 11" id="KW-0472">Membrane</keyword>
<comment type="similarity">
    <text evidence="11 12">Belongs to the TonB-dependent receptor family.</text>
</comment>
<keyword evidence="5 11" id="KW-0812">Transmembrane</keyword>
<dbReference type="PANTHER" id="PTHR30069:SF53">
    <property type="entry name" value="COLICIN I RECEPTOR-RELATED"/>
    <property type="match status" value="1"/>
</dbReference>
<evidence type="ECO:0000256" key="3">
    <source>
        <dbReference type="ARBA" id="ARBA00022448"/>
    </source>
</evidence>
<comment type="caution">
    <text evidence="16">The sequence shown here is derived from an EMBL/GenBank/DDBJ whole genome shotgun (WGS) entry which is preliminary data.</text>
</comment>
<dbReference type="InterPro" id="IPR039426">
    <property type="entry name" value="TonB-dep_rcpt-like"/>
</dbReference>
<keyword evidence="16" id="KW-0675">Receptor</keyword>
<evidence type="ECO:0000256" key="13">
    <source>
        <dbReference type="SAM" id="SignalP"/>
    </source>
</evidence>
<evidence type="ECO:0000256" key="8">
    <source>
        <dbReference type="ARBA" id="ARBA00023077"/>
    </source>
</evidence>
<evidence type="ECO:0000256" key="10">
    <source>
        <dbReference type="ARBA" id="ARBA00023237"/>
    </source>
</evidence>
<comment type="subcellular location">
    <subcellularLocation>
        <location evidence="1 11">Cell outer membrane</location>
        <topology evidence="1 11">Multi-pass membrane protein</topology>
    </subcellularLocation>
</comment>
<dbReference type="GO" id="GO:0044718">
    <property type="term" value="P:siderophore transmembrane transport"/>
    <property type="evidence" value="ECO:0007669"/>
    <property type="project" value="TreeGrafter"/>
</dbReference>
<dbReference type="Pfam" id="PF00593">
    <property type="entry name" value="TonB_dep_Rec_b-barrel"/>
    <property type="match status" value="1"/>
</dbReference>
<keyword evidence="6 13" id="KW-0732">Signal</keyword>
<dbReference type="EMBL" id="QLMK01000017">
    <property type="protein sequence ID" value="RAK25926.1"/>
    <property type="molecule type" value="Genomic_DNA"/>
</dbReference>
<sequence length="662" mass="72511">MMNCHRLLQPRSLLLAASVSLPATGFAQSANETTTMLDPIVITATSGERFLKDAPASVTVVTGEELRERPVRDLASAIESTPGVQLTGIGLGRRGISIRGMQPDHSLVLVDGMRVSNSASAVAHSDYELGWVPAEAIERIEVVRGPMSSLYGSEALGGVVNIITRRATDEWRGSFSTFGALTEHGLGGNGYNFSGYAGGTIIPGVLGLNVWGAFKGRTELASPSNERVSSLGDEKAFMGNATLTWTPDERQRIDLSYGAGFEERWSGNQGSGAFPTYYRSENDIWRQRVSLSHEGNWDWGSSRVRLYSSILDRENRRSDGAPASGPHKFIDTVGDGQVSFSPFEGHKFTIGGEVRQERLKDPTVNGAGSAEQMHYATFIQDEIAFGDRWELVVGSRFDHHVDFGWHASPRAYLLHHFNDALTFKAGVGTGFKAPTLKQLSPDYRAVGGGGAFDIVGNPDLKPETNLSFEAGLEYSQDIWSARAMIFQNDLENLIQASCVVNCGGRPGTGPRPEWTYRNINKARIRGVEIGGGVELPWNLRLDANYTFLDPVDRMTGERLPDRSRHAANATLAWTPLENLTTSLRVNYVGSQDYVESIRGVDVRGKRPAYTMVSVYGDYAFNEHTTLQFGVENITDVRLADENGEYAFADEGLHYFLGLTAKF</sequence>
<protein>
    <recommendedName>
        <fullName evidence="2">Heme transporter BhuA</fullName>
    </recommendedName>
</protein>
<keyword evidence="4 11" id="KW-1134">Transmembrane beta strand</keyword>
<dbReference type="InterPro" id="IPR012910">
    <property type="entry name" value="Plug_dom"/>
</dbReference>
<evidence type="ECO:0000259" key="15">
    <source>
        <dbReference type="Pfam" id="PF07715"/>
    </source>
</evidence>
<gene>
    <name evidence="16" type="ORF">C7374_1171</name>
</gene>
<evidence type="ECO:0000256" key="1">
    <source>
        <dbReference type="ARBA" id="ARBA00004571"/>
    </source>
</evidence>
<accession>A0A364JSH1</accession>
<dbReference type="GO" id="GO:0015344">
    <property type="term" value="F:siderophore uptake transmembrane transporter activity"/>
    <property type="evidence" value="ECO:0007669"/>
    <property type="project" value="TreeGrafter"/>
</dbReference>
<evidence type="ECO:0000256" key="12">
    <source>
        <dbReference type="RuleBase" id="RU003357"/>
    </source>
</evidence>
<dbReference type="GO" id="GO:0009279">
    <property type="term" value="C:cell outer membrane"/>
    <property type="evidence" value="ECO:0007669"/>
    <property type="project" value="UniProtKB-SubCell"/>
</dbReference>
<feature type="domain" description="TonB-dependent receptor plug" evidence="15">
    <location>
        <begin position="52"/>
        <end position="159"/>
    </location>
</feature>